<evidence type="ECO:0000313" key="2">
    <source>
        <dbReference type="EMBL" id="MPC76052.1"/>
    </source>
</evidence>
<proteinExistence type="predicted"/>
<protein>
    <submittedName>
        <fullName evidence="2">Uncharacterized protein</fullName>
    </submittedName>
</protein>
<comment type="caution">
    <text evidence="2">The sequence shown here is derived from an EMBL/GenBank/DDBJ whole genome shotgun (WGS) entry which is preliminary data.</text>
</comment>
<evidence type="ECO:0000256" key="1">
    <source>
        <dbReference type="SAM" id="MobiDB-lite"/>
    </source>
</evidence>
<gene>
    <name evidence="2" type="ORF">E2C01_070453</name>
</gene>
<organism evidence="2 3">
    <name type="scientific">Portunus trituberculatus</name>
    <name type="common">Swimming crab</name>
    <name type="synonym">Neptunus trituberculatus</name>
    <dbReference type="NCBI Taxonomy" id="210409"/>
    <lineage>
        <taxon>Eukaryota</taxon>
        <taxon>Metazoa</taxon>
        <taxon>Ecdysozoa</taxon>
        <taxon>Arthropoda</taxon>
        <taxon>Crustacea</taxon>
        <taxon>Multicrustacea</taxon>
        <taxon>Malacostraca</taxon>
        <taxon>Eumalacostraca</taxon>
        <taxon>Eucarida</taxon>
        <taxon>Decapoda</taxon>
        <taxon>Pleocyemata</taxon>
        <taxon>Brachyura</taxon>
        <taxon>Eubrachyura</taxon>
        <taxon>Portunoidea</taxon>
        <taxon>Portunidae</taxon>
        <taxon>Portuninae</taxon>
        <taxon>Portunus</taxon>
    </lineage>
</organism>
<sequence>MNERHHFIELHYKSLGLEVEQQDGDKKVSHPGGRRLPSEEICGRGKRMSATQTQSNSIKMFTPARNEVTLNRSRSIDPRVRKDPEERGGGSSK</sequence>
<feature type="region of interest" description="Disordered" evidence="1">
    <location>
        <begin position="21"/>
        <end position="93"/>
    </location>
</feature>
<keyword evidence="3" id="KW-1185">Reference proteome</keyword>
<reference evidence="2 3" key="1">
    <citation type="submission" date="2019-05" db="EMBL/GenBank/DDBJ databases">
        <title>Another draft genome of Portunus trituberculatus and its Hox gene families provides insights of decapod evolution.</title>
        <authorList>
            <person name="Jeong J.-H."/>
            <person name="Song I."/>
            <person name="Kim S."/>
            <person name="Choi T."/>
            <person name="Kim D."/>
            <person name="Ryu S."/>
            <person name="Kim W."/>
        </authorList>
    </citation>
    <scope>NUCLEOTIDE SEQUENCE [LARGE SCALE GENOMIC DNA]</scope>
    <source>
        <tissue evidence="2">Muscle</tissue>
    </source>
</reference>
<feature type="compositionally biased region" description="Polar residues" evidence="1">
    <location>
        <begin position="49"/>
        <end position="59"/>
    </location>
</feature>
<dbReference type="Proteomes" id="UP000324222">
    <property type="component" value="Unassembled WGS sequence"/>
</dbReference>
<accession>A0A5B7HXC5</accession>
<feature type="compositionally biased region" description="Basic and acidic residues" evidence="1">
    <location>
        <begin position="74"/>
        <end position="93"/>
    </location>
</feature>
<evidence type="ECO:0000313" key="3">
    <source>
        <dbReference type="Proteomes" id="UP000324222"/>
    </source>
</evidence>
<dbReference type="EMBL" id="VSRR010042471">
    <property type="protein sequence ID" value="MPC76052.1"/>
    <property type="molecule type" value="Genomic_DNA"/>
</dbReference>
<dbReference type="AlphaFoldDB" id="A0A5B7HXC5"/>
<name>A0A5B7HXC5_PORTR</name>